<feature type="compositionally biased region" description="Polar residues" evidence="1">
    <location>
        <begin position="35"/>
        <end position="51"/>
    </location>
</feature>
<gene>
    <name evidence="2" type="ORF">CROQUDRAFT_98532</name>
</gene>
<comment type="caution">
    <text evidence="2">The sequence shown here is derived from an EMBL/GenBank/DDBJ whole genome shotgun (WGS) entry which is preliminary data.</text>
</comment>
<accession>A0A9P6T8L1</accession>
<protein>
    <submittedName>
        <fullName evidence="2">Uncharacterized protein</fullName>
    </submittedName>
</protein>
<evidence type="ECO:0000313" key="3">
    <source>
        <dbReference type="Proteomes" id="UP000886653"/>
    </source>
</evidence>
<evidence type="ECO:0000313" key="2">
    <source>
        <dbReference type="EMBL" id="KAG0141608.1"/>
    </source>
</evidence>
<dbReference type="Proteomes" id="UP000886653">
    <property type="component" value="Unassembled WGS sequence"/>
</dbReference>
<evidence type="ECO:0000256" key="1">
    <source>
        <dbReference type="SAM" id="MobiDB-lite"/>
    </source>
</evidence>
<feature type="region of interest" description="Disordered" evidence="1">
    <location>
        <begin position="35"/>
        <end position="56"/>
    </location>
</feature>
<keyword evidence="3" id="KW-1185">Reference proteome</keyword>
<name>A0A9P6T8L1_9BASI</name>
<dbReference type="EMBL" id="MU167378">
    <property type="protein sequence ID" value="KAG0141608.1"/>
    <property type="molecule type" value="Genomic_DNA"/>
</dbReference>
<reference evidence="2" key="1">
    <citation type="submission" date="2013-11" db="EMBL/GenBank/DDBJ databases">
        <title>Genome sequence of the fusiform rust pathogen reveals effectors for host alternation and coevolution with pine.</title>
        <authorList>
            <consortium name="DOE Joint Genome Institute"/>
            <person name="Smith K."/>
            <person name="Pendleton A."/>
            <person name="Kubisiak T."/>
            <person name="Anderson C."/>
            <person name="Salamov A."/>
            <person name="Aerts A."/>
            <person name="Riley R."/>
            <person name="Clum A."/>
            <person name="Lindquist E."/>
            <person name="Ence D."/>
            <person name="Campbell M."/>
            <person name="Kronenberg Z."/>
            <person name="Feau N."/>
            <person name="Dhillon B."/>
            <person name="Hamelin R."/>
            <person name="Burleigh J."/>
            <person name="Smith J."/>
            <person name="Yandell M."/>
            <person name="Nelson C."/>
            <person name="Grigoriev I."/>
            <person name="Davis J."/>
        </authorList>
    </citation>
    <scope>NUCLEOTIDE SEQUENCE</scope>
    <source>
        <strain evidence="2">G11</strain>
    </source>
</reference>
<dbReference type="AlphaFoldDB" id="A0A9P6T8L1"/>
<proteinExistence type="predicted"/>
<sequence>MYHMQRSFADWTAALRASHVPSGDAALATAQTLHGISRQSRSTTNDGQNFQIKLPAGDKTHPTFHVLKLKQYVAEASD</sequence>
<organism evidence="2 3">
    <name type="scientific">Cronartium quercuum f. sp. fusiforme G11</name>
    <dbReference type="NCBI Taxonomy" id="708437"/>
    <lineage>
        <taxon>Eukaryota</taxon>
        <taxon>Fungi</taxon>
        <taxon>Dikarya</taxon>
        <taxon>Basidiomycota</taxon>
        <taxon>Pucciniomycotina</taxon>
        <taxon>Pucciniomycetes</taxon>
        <taxon>Pucciniales</taxon>
        <taxon>Coleosporiaceae</taxon>
        <taxon>Cronartium</taxon>
    </lineage>
</organism>